<feature type="region of interest" description="Disordered" evidence="1">
    <location>
        <begin position="40"/>
        <end position="62"/>
    </location>
</feature>
<evidence type="ECO:0000313" key="2">
    <source>
        <dbReference type="EMBL" id="CAA2144285.1"/>
    </source>
</evidence>
<feature type="compositionally biased region" description="Basic and acidic residues" evidence="1">
    <location>
        <begin position="42"/>
        <end position="62"/>
    </location>
</feature>
<organism evidence="2">
    <name type="scientific">Methylobacterium bullatum</name>
    <dbReference type="NCBI Taxonomy" id="570505"/>
    <lineage>
        <taxon>Bacteria</taxon>
        <taxon>Pseudomonadati</taxon>
        <taxon>Pseudomonadota</taxon>
        <taxon>Alphaproteobacteria</taxon>
        <taxon>Hyphomicrobiales</taxon>
        <taxon>Methylobacteriaceae</taxon>
        <taxon>Methylobacterium</taxon>
    </lineage>
</organism>
<dbReference type="RefSeq" id="WP_339162544.1">
    <property type="nucleotide sequence ID" value="NZ_LR743511.1"/>
</dbReference>
<name>A0A679KGW9_9HYPH</name>
<accession>A0A679KGW9</accession>
<evidence type="ECO:0000256" key="1">
    <source>
        <dbReference type="SAM" id="MobiDB-lite"/>
    </source>
</evidence>
<sequence length="62" mass="6694">MPRRPTITQAAISRAVKGAPAAGLKVGRVEIDGGRIVIHSGNDVRQEPASDFDAWRAKRDAR</sequence>
<proteinExistence type="predicted"/>
<gene>
    <name evidence="2" type="ORF">MBLL_03408</name>
</gene>
<dbReference type="AlphaFoldDB" id="A0A679KGW9"/>
<reference evidence="2" key="1">
    <citation type="submission" date="2019-12" db="EMBL/GenBank/DDBJ databases">
        <authorList>
            <person name="Cremers G."/>
        </authorList>
    </citation>
    <scope>NUCLEOTIDE SEQUENCE</scope>
    <source>
        <strain evidence="2">Mbul2</strain>
    </source>
</reference>
<protein>
    <submittedName>
        <fullName evidence="2">Uncharacterized protein</fullName>
    </submittedName>
</protein>
<dbReference type="EMBL" id="LR743511">
    <property type="protein sequence ID" value="CAA2144285.1"/>
    <property type="molecule type" value="Genomic_DNA"/>
</dbReference>